<evidence type="ECO:0000256" key="12">
    <source>
        <dbReference type="SAM" id="MobiDB-lite"/>
    </source>
</evidence>
<name>A0ABQ9BB47_9ROSI</name>
<dbReference type="EMBL" id="JAPFFI010000009">
    <property type="protein sequence ID" value="KAJ6380772.1"/>
    <property type="molecule type" value="Genomic_DNA"/>
</dbReference>
<evidence type="ECO:0000259" key="13">
    <source>
        <dbReference type="PROSITE" id="PS50089"/>
    </source>
</evidence>
<evidence type="ECO:0000256" key="8">
    <source>
        <dbReference type="ARBA" id="ARBA00022833"/>
    </source>
</evidence>
<dbReference type="Gene3D" id="3.40.50.300">
    <property type="entry name" value="P-loop containing nucleotide triphosphate hydrolases"/>
    <property type="match status" value="1"/>
</dbReference>
<dbReference type="PANTHER" id="PTHR45626:SF17">
    <property type="entry name" value="HELICASE-LIKE TRANSCRIPTION FACTOR"/>
    <property type="match status" value="1"/>
</dbReference>
<keyword evidence="17" id="KW-1185">Reference proteome</keyword>
<organism evidence="16 17">
    <name type="scientific">Salix suchowensis</name>
    <dbReference type="NCBI Taxonomy" id="1278906"/>
    <lineage>
        <taxon>Eukaryota</taxon>
        <taxon>Viridiplantae</taxon>
        <taxon>Streptophyta</taxon>
        <taxon>Embryophyta</taxon>
        <taxon>Tracheophyta</taxon>
        <taxon>Spermatophyta</taxon>
        <taxon>Magnoliopsida</taxon>
        <taxon>eudicotyledons</taxon>
        <taxon>Gunneridae</taxon>
        <taxon>Pentapetalae</taxon>
        <taxon>rosids</taxon>
        <taxon>fabids</taxon>
        <taxon>Malpighiales</taxon>
        <taxon>Salicaceae</taxon>
        <taxon>Saliceae</taxon>
        <taxon>Salix</taxon>
    </lineage>
</organism>
<dbReference type="InterPro" id="IPR018957">
    <property type="entry name" value="Znf_C3HC4_RING-type"/>
</dbReference>
<dbReference type="SMART" id="SM00490">
    <property type="entry name" value="HELICc"/>
    <property type="match status" value="1"/>
</dbReference>
<evidence type="ECO:0000313" key="16">
    <source>
        <dbReference type="EMBL" id="KAJ6380772.1"/>
    </source>
</evidence>
<comment type="caution">
    <text evidence="16">The sequence shown here is derived from an EMBL/GenBank/DDBJ whole genome shotgun (WGS) entry which is preliminary data.</text>
</comment>
<dbReference type="PROSITE" id="PS00518">
    <property type="entry name" value="ZF_RING_1"/>
    <property type="match status" value="1"/>
</dbReference>
<dbReference type="CDD" id="cd18793">
    <property type="entry name" value="SF2_C_SNF"/>
    <property type="match status" value="1"/>
</dbReference>
<evidence type="ECO:0000256" key="11">
    <source>
        <dbReference type="PROSITE-ProRule" id="PRU00175"/>
    </source>
</evidence>
<keyword evidence="4" id="KW-0547">Nucleotide-binding</keyword>
<dbReference type="SUPFAM" id="SSF57850">
    <property type="entry name" value="RING/U-box"/>
    <property type="match status" value="1"/>
</dbReference>
<evidence type="ECO:0000256" key="1">
    <source>
        <dbReference type="ARBA" id="ARBA00004123"/>
    </source>
</evidence>
<keyword evidence="8" id="KW-0862">Zinc</keyword>
<feature type="domain" description="RING-type" evidence="13">
    <location>
        <begin position="576"/>
        <end position="615"/>
    </location>
</feature>
<dbReference type="InterPro" id="IPR027417">
    <property type="entry name" value="P-loop_NTPase"/>
</dbReference>
<dbReference type="SMART" id="SM00910">
    <property type="entry name" value="HIRAN"/>
    <property type="match status" value="1"/>
</dbReference>
<dbReference type="PANTHER" id="PTHR45626">
    <property type="entry name" value="TRANSCRIPTION TERMINATION FACTOR 2-RELATED"/>
    <property type="match status" value="1"/>
</dbReference>
<keyword evidence="5 11" id="KW-0863">Zinc-finger</keyword>
<dbReference type="CDD" id="cd16509">
    <property type="entry name" value="RING-HC_HLTF"/>
    <property type="match status" value="1"/>
</dbReference>
<dbReference type="InterPro" id="IPR017907">
    <property type="entry name" value="Znf_RING_CS"/>
</dbReference>
<evidence type="ECO:0000256" key="2">
    <source>
        <dbReference type="ARBA" id="ARBA00008438"/>
    </source>
</evidence>
<dbReference type="Proteomes" id="UP001141253">
    <property type="component" value="Chromosome 6"/>
</dbReference>
<dbReference type="Pfam" id="PF00271">
    <property type="entry name" value="Helicase_C"/>
    <property type="match status" value="1"/>
</dbReference>
<dbReference type="InterPro" id="IPR038718">
    <property type="entry name" value="SNF2-like_sf"/>
</dbReference>
<dbReference type="InterPro" id="IPR049730">
    <property type="entry name" value="SNF2/RAD54-like_C"/>
</dbReference>
<evidence type="ECO:0000256" key="3">
    <source>
        <dbReference type="ARBA" id="ARBA00022723"/>
    </source>
</evidence>
<keyword evidence="3" id="KW-0479">Metal-binding</keyword>
<keyword evidence="7" id="KW-0347">Helicase</keyword>
<proteinExistence type="inferred from homology"/>
<dbReference type="Pfam" id="PF00097">
    <property type="entry name" value="zf-C3HC4"/>
    <property type="match status" value="1"/>
</dbReference>
<dbReference type="Pfam" id="PF00176">
    <property type="entry name" value="SNF2-rel_dom"/>
    <property type="match status" value="1"/>
</dbReference>
<feature type="compositionally biased region" description="Basic and acidic residues" evidence="12">
    <location>
        <begin position="252"/>
        <end position="263"/>
    </location>
</feature>
<comment type="similarity">
    <text evidence="2">Belongs to the SNF2/RAD54 helicase family. RAD16 subfamily.</text>
</comment>
<dbReference type="PROSITE" id="PS51194">
    <property type="entry name" value="HELICASE_CTER"/>
    <property type="match status" value="1"/>
</dbReference>
<protein>
    <recommendedName>
        <fullName evidence="18">SWI/SNF-related matrix-associated actin-dependent regulator of chromatin subfamily A member 3-like 1</fullName>
    </recommendedName>
</protein>
<dbReference type="InterPro" id="IPR013083">
    <property type="entry name" value="Znf_RING/FYVE/PHD"/>
</dbReference>
<dbReference type="Pfam" id="PF08797">
    <property type="entry name" value="HIRAN"/>
    <property type="match status" value="1"/>
</dbReference>
<dbReference type="SMART" id="SM00184">
    <property type="entry name" value="RING"/>
    <property type="match status" value="1"/>
</dbReference>
<evidence type="ECO:0000313" key="17">
    <source>
        <dbReference type="Proteomes" id="UP001141253"/>
    </source>
</evidence>
<dbReference type="InterPro" id="IPR014905">
    <property type="entry name" value="HIRAN"/>
</dbReference>
<reference evidence="16" key="2">
    <citation type="journal article" date="2023" name="Int. J. Mol. Sci.">
        <title>De Novo Assembly and Annotation of 11 Diverse Shrub Willow (Salix) Genomes Reveals Novel Gene Organization in Sex-Linked Regions.</title>
        <authorList>
            <person name="Hyden B."/>
            <person name="Feng K."/>
            <person name="Yates T.B."/>
            <person name="Jawdy S."/>
            <person name="Cereghino C."/>
            <person name="Smart L.B."/>
            <person name="Muchero W."/>
        </authorList>
    </citation>
    <scope>NUCLEOTIDE SEQUENCE</scope>
    <source>
        <tissue evidence="16">Shoot tip</tissue>
    </source>
</reference>
<gene>
    <name evidence="16" type="ORF">OIU77_029633</name>
</gene>
<evidence type="ECO:0000256" key="10">
    <source>
        <dbReference type="ARBA" id="ARBA00023242"/>
    </source>
</evidence>
<evidence type="ECO:0000256" key="7">
    <source>
        <dbReference type="ARBA" id="ARBA00022806"/>
    </source>
</evidence>
<dbReference type="Gene3D" id="3.30.70.2330">
    <property type="match status" value="1"/>
</dbReference>
<comment type="subcellular location">
    <subcellularLocation>
        <location evidence="1">Nucleus</location>
    </subcellularLocation>
</comment>
<evidence type="ECO:0000256" key="4">
    <source>
        <dbReference type="ARBA" id="ARBA00022741"/>
    </source>
</evidence>
<sequence>MEEIQEDQEDPVSLYMSLDNWQDCSYLQETPNESFMVGFVIANIVGLQYYSGTITGRELVGLVREPLNPYDQNALKVLNTRCLQVGHIERSAAAVLSPLIDSNMINVEGIVPNSRSGGNKFKIPCQVHVFARVEGFEIVKTAISRGGLVLFSQMEVGFGLSEAMVVKEKNKKSGLKSLDEIFTLVDENVNKKGKLGALEPPKEVIKSQLFEHQKEGLWWLVNRENSGELPPFWEEKDGKFVNVLTNYHTNRRPEPLRGHKDNVAEEIGGDDEDASVSGSKKCRRGRVSKKVIGGRKKCRVEDTLSDGNVKGKSVLIANKSSGVPCAKTTLIVCPPAVFSTWITQLEEHTQRGSLRVYMYYGERTREVEELKKHDIVLTTYSTLAAEDPWEDAPVKKIEWYRVILDEAHVIKNANSQQSRAVTNLNAKRRWVVTGTPIQNGSLDLFSLMAFLRFEPFSIKSYWQSLLQRPLAQGNKKGLARLQVLMATISLRRTKDKGVVGLPSKTVETHYIELSGEERELYDQMEAEAKGICNDLALCPSDLRSLLPSNSIEDVSNNPELLMKMVAVLQDGEDFDCPICICPPAETVITRCAHIFCRACILKTLQRTKQCCPLCRRPLSVSDLFSAPPESSGADNANTSSRTTTSSKVSALIKLLIASRAENPARKWVNECKKEGLKSSRNLECQGPDGPTVLLASLKASGAGINLAAASRVYLLEPWWNPAVEEQAMDRVHRIGQEEDVTVVRLIAQSSIEERILEMQERKKKLAKEAFGRRGTKSQREVGIDDLRALMSL</sequence>
<feature type="domain" description="Helicase C-terminal" evidence="15">
    <location>
        <begin position="619"/>
        <end position="787"/>
    </location>
</feature>
<keyword evidence="9" id="KW-0067">ATP-binding</keyword>
<feature type="domain" description="Helicase ATP-binding" evidence="14">
    <location>
        <begin position="327"/>
        <end position="454"/>
    </location>
</feature>
<evidence type="ECO:0008006" key="18">
    <source>
        <dbReference type="Google" id="ProtNLM"/>
    </source>
</evidence>
<dbReference type="SMART" id="SM00487">
    <property type="entry name" value="DEXDc"/>
    <property type="match status" value="1"/>
</dbReference>
<keyword evidence="10" id="KW-0539">Nucleus</keyword>
<dbReference type="InterPro" id="IPR050628">
    <property type="entry name" value="SNF2_RAD54_helicase_TF"/>
</dbReference>
<feature type="region of interest" description="Disordered" evidence="12">
    <location>
        <begin position="252"/>
        <end position="280"/>
    </location>
</feature>
<accession>A0ABQ9BB47</accession>
<dbReference type="Gene3D" id="3.40.50.10810">
    <property type="entry name" value="Tandem AAA-ATPase domain"/>
    <property type="match status" value="1"/>
</dbReference>
<reference evidence="16" key="1">
    <citation type="submission" date="2022-10" db="EMBL/GenBank/DDBJ databases">
        <authorList>
            <person name="Hyden B.L."/>
            <person name="Feng K."/>
            <person name="Yates T."/>
            <person name="Jawdy S."/>
            <person name="Smart L.B."/>
            <person name="Muchero W."/>
        </authorList>
    </citation>
    <scope>NUCLEOTIDE SEQUENCE</scope>
    <source>
        <tissue evidence="16">Shoot tip</tissue>
    </source>
</reference>
<dbReference type="PROSITE" id="PS50089">
    <property type="entry name" value="ZF_RING_2"/>
    <property type="match status" value="1"/>
</dbReference>
<keyword evidence="6" id="KW-0378">Hydrolase</keyword>
<dbReference type="Gene3D" id="3.30.40.10">
    <property type="entry name" value="Zinc/RING finger domain, C3HC4 (zinc finger)"/>
    <property type="match status" value="1"/>
</dbReference>
<dbReference type="InterPro" id="IPR000330">
    <property type="entry name" value="SNF2_N"/>
</dbReference>
<dbReference type="InterPro" id="IPR014001">
    <property type="entry name" value="Helicase_ATP-bd"/>
</dbReference>
<evidence type="ECO:0000259" key="15">
    <source>
        <dbReference type="PROSITE" id="PS51194"/>
    </source>
</evidence>
<dbReference type="SUPFAM" id="SSF52540">
    <property type="entry name" value="P-loop containing nucleoside triphosphate hydrolases"/>
    <property type="match status" value="2"/>
</dbReference>
<evidence type="ECO:0000256" key="9">
    <source>
        <dbReference type="ARBA" id="ARBA00022840"/>
    </source>
</evidence>
<evidence type="ECO:0000256" key="5">
    <source>
        <dbReference type="ARBA" id="ARBA00022771"/>
    </source>
</evidence>
<evidence type="ECO:0000256" key="6">
    <source>
        <dbReference type="ARBA" id="ARBA00022801"/>
    </source>
</evidence>
<evidence type="ECO:0000259" key="14">
    <source>
        <dbReference type="PROSITE" id="PS51192"/>
    </source>
</evidence>
<dbReference type="PROSITE" id="PS51192">
    <property type="entry name" value="HELICASE_ATP_BIND_1"/>
    <property type="match status" value="1"/>
</dbReference>
<dbReference type="InterPro" id="IPR001841">
    <property type="entry name" value="Znf_RING"/>
</dbReference>
<dbReference type="InterPro" id="IPR001650">
    <property type="entry name" value="Helicase_C-like"/>
</dbReference>